<name>F4S9S3_MELLP</name>
<keyword evidence="3" id="KW-1185">Reference proteome</keyword>
<feature type="non-terminal residue" evidence="2">
    <location>
        <position position="87"/>
    </location>
</feature>
<dbReference type="AlphaFoldDB" id="F4S9S3"/>
<dbReference type="HOGENOM" id="CLU_2489384_0_0_1"/>
<dbReference type="Proteomes" id="UP000001072">
    <property type="component" value="Unassembled WGS sequence"/>
</dbReference>
<dbReference type="GeneID" id="18932424"/>
<sequence length="87" mass="9826">MESRGLAIRIVQKEGSLLSKEMLMDGHRLAKDAVVKLWLADIESGKFTVERNPDFRVIQAPKKRSKRSKAKSQKRTSLSSTEDEGEP</sequence>
<dbReference type="KEGG" id="mlr:MELLADRAFT_73572"/>
<organism evidence="3">
    <name type="scientific">Melampsora larici-populina (strain 98AG31 / pathotype 3-4-7)</name>
    <name type="common">Poplar leaf rust fungus</name>
    <dbReference type="NCBI Taxonomy" id="747676"/>
    <lineage>
        <taxon>Eukaryota</taxon>
        <taxon>Fungi</taxon>
        <taxon>Dikarya</taxon>
        <taxon>Basidiomycota</taxon>
        <taxon>Pucciniomycotina</taxon>
        <taxon>Pucciniomycetes</taxon>
        <taxon>Pucciniales</taxon>
        <taxon>Melampsoraceae</taxon>
        <taxon>Melampsora</taxon>
    </lineage>
</organism>
<evidence type="ECO:0000313" key="2">
    <source>
        <dbReference type="EMBL" id="EGF98564.1"/>
    </source>
</evidence>
<dbReference type="InParanoid" id="F4S9S3"/>
<accession>F4S9S3</accession>
<dbReference type="EMBL" id="GL883173">
    <property type="protein sequence ID" value="EGF98564.1"/>
    <property type="molecule type" value="Genomic_DNA"/>
</dbReference>
<feature type="region of interest" description="Disordered" evidence="1">
    <location>
        <begin position="58"/>
        <end position="87"/>
    </location>
</feature>
<feature type="compositionally biased region" description="Basic residues" evidence="1">
    <location>
        <begin position="61"/>
        <end position="74"/>
    </location>
</feature>
<gene>
    <name evidence="2" type="ORF">MELLADRAFT_73572</name>
</gene>
<evidence type="ECO:0000313" key="3">
    <source>
        <dbReference type="Proteomes" id="UP000001072"/>
    </source>
</evidence>
<dbReference type="OrthoDB" id="10439831at2759"/>
<protein>
    <submittedName>
        <fullName evidence="2">Uncharacterized protein</fullName>
    </submittedName>
</protein>
<dbReference type="VEuPathDB" id="FungiDB:MELLADRAFT_73572"/>
<reference evidence="3" key="1">
    <citation type="journal article" date="2011" name="Proc. Natl. Acad. Sci. U.S.A.">
        <title>Obligate biotrophy features unraveled by the genomic analysis of rust fungi.</title>
        <authorList>
            <person name="Duplessis S."/>
            <person name="Cuomo C.A."/>
            <person name="Lin Y.-C."/>
            <person name="Aerts A."/>
            <person name="Tisserant E."/>
            <person name="Veneault-Fourrey C."/>
            <person name="Joly D.L."/>
            <person name="Hacquard S."/>
            <person name="Amselem J."/>
            <person name="Cantarel B.L."/>
            <person name="Chiu R."/>
            <person name="Coutinho P.M."/>
            <person name="Feau N."/>
            <person name="Field M."/>
            <person name="Frey P."/>
            <person name="Gelhaye E."/>
            <person name="Goldberg J."/>
            <person name="Grabherr M.G."/>
            <person name="Kodira C.D."/>
            <person name="Kohler A."/>
            <person name="Kuees U."/>
            <person name="Lindquist E.A."/>
            <person name="Lucas S.M."/>
            <person name="Mago R."/>
            <person name="Mauceli E."/>
            <person name="Morin E."/>
            <person name="Murat C."/>
            <person name="Pangilinan J.L."/>
            <person name="Park R."/>
            <person name="Pearson M."/>
            <person name="Quesneville H."/>
            <person name="Rouhier N."/>
            <person name="Sakthikumar S."/>
            <person name="Salamov A.A."/>
            <person name="Schmutz J."/>
            <person name="Selles B."/>
            <person name="Shapiro H."/>
            <person name="Tanguay P."/>
            <person name="Tuskan G.A."/>
            <person name="Henrissat B."/>
            <person name="Van de Peer Y."/>
            <person name="Rouze P."/>
            <person name="Ellis J.G."/>
            <person name="Dodds P.N."/>
            <person name="Schein J.E."/>
            <person name="Zhong S."/>
            <person name="Hamelin R.C."/>
            <person name="Grigoriev I.V."/>
            <person name="Szabo L.J."/>
            <person name="Martin F."/>
        </authorList>
    </citation>
    <scope>NUCLEOTIDE SEQUENCE [LARGE SCALE GENOMIC DNA]</scope>
    <source>
        <strain evidence="3">98AG31 / pathotype 3-4-7</strain>
    </source>
</reference>
<evidence type="ECO:0000256" key="1">
    <source>
        <dbReference type="SAM" id="MobiDB-lite"/>
    </source>
</evidence>
<dbReference type="RefSeq" id="XP_007418134.1">
    <property type="nucleotide sequence ID" value="XM_007418072.1"/>
</dbReference>
<proteinExistence type="predicted"/>